<keyword evidence="1" id="KW-0723">Serine/threonine-protein kinase</keyword>
<evidence type="ECO:0000313" key="5">
    <source>
        <dbReference type="EMBL" id="HHS48853.1"/>
    </source>
</evidence>
<dbReference type="PANTHER" id="PTHR31756:SF3">
    <property type="entry name" value="PYRUVATE, PHOSPHATE DIKINASE REGULATORY PROTEIN 1, CHLOROPLASTIC"/>
    <property type="match status" value="1"/>
</dbReference>
<dbReference type="NCBIfam" id="NF003742">
    <property type="entry name" value="PRK05339.1"/>
    <property type="match status" value="1"/>
</dbReference>
<keyword evidence="3" id="KW-0547">Nucleotide-binding</keyword>
<dbReference type="InterPro" id="IPR026565">
    <property type="entry name" value="PPDK_reg"/>
</dbReference>
<dbReference type="Gene3D" id="3.40.50.300">
    <property type="entry name" value="P-loop containing nucleotide triphosphate hydrolases"/>
    <property type="match status" value="1"/>
</dbReference>
<feature type="non-terminal residue" evidence="5">
    <location>
        <position position="1"/>
    </location>
</feature>
<gene>
    <name evidence="5" type="ORF">ENM99_03215</name>
</gene>
<dbReference type="Proteomes" id="UP000886400">
    <property type="component" value="Unassembled WGS sequence"/>
</dbReference>
<dbReference type="HAMAP" id="MF_00921">
    <property type="entry name" value="PDRP"/>
    <property type="match status" value="1"/>
</dbReference>
<dbReference type="EMBL" id="DRZX01000155">
    <property type="protein sequence ID" value="HHS48853.1"/>
    <property type="molecule type" value="Genomic_DNA"/>
</dbReference>
<dbReference type="PANTHER" id="PTHR31756">
    <property type="entry name" value="PYRUVATE, PHOSPHATE DIKINASE REGULATORY PROTEIN 1, CHLOROPLASTIC"/>
    <property type="match status" value="1"/>
</dbReference>
<reference evidence="5" key="1">
    <citation type="journal article" date="2020" name="mSystems">
        <title>Genome- and Community-Level Interaction Insights into Carbon Utilization and Element Cycling Functions of Hydrothermarchaeota in Hydrothermal Sediment.</title>
        <authorList>
            <person name="Zhou Z."/>
            <person name="Liu Y."/>
            <person name="Xu W."/>
            <person name="Pan J."/>
            <person name="Luo Z.H."/>
            <person name="Li M."/>
        </authorList>
    </citation>
    <scope>NUCLEOTIDE SEQUENCE [LARGE SCALE GENOMIC DNA]</scope>
    <source>
        <strain evidence="5">SpSt-1135</strain>
    </source>
</reference>
<keyword evidence="4 5" id="KW-0418">Kinase</keyword>
<dbReference type="GO" id="GO:0005524">
    <property type="term" value="F:ATP binding"/>
    <property type="evidence" value="ECO:0007669"/>
    <property type="project" value="InterPro"/>
</dbReference>
<dbReference type="Pfam" id="PF03618">
    <property type="entry name" value="Kinase-PPPase"/>
    <property type="match status" value="1"/>
</dbReference>
<evidence type="ECO:0000256" key="4">
    <source>
        <dbReference type="ARBA" id="ARBA00022777"/>
    </source>
</evidence>
<proteinExistence type="inferred from homology"/>
<organism evidence="5">
    <name type="scientific">Desulfurella acetivorans</name>
    <dbReference type="NCBI Taxonomy" id="33002"/>
    <lineage>
        <taxon>Bacteria</taxon>
        <taxon>Pseudomonadati</taxon>
        <taxon>Campylobacterota</taxon>
        <taxon>Desulfurellia</taxon>
        <taxon>Desulfurellales</taxon>
        <taxon>Desulfurellaceae</taxon>
        <taxon>Desulfurella</taxon>
    </lineage>
</organism>
<dbReference type="AlphaFoldDB" id="A0A7C6EAR9"/>
<dbReference type="GO" id="GO:0004674">
    <property type="term" value="F:protein serine/threonine kinase activity"/>
    <property type="evidence" value="ECO:0007669"/>
    <property type="project" value="UniProtKB-KW"/>
</dbReference>
<keyword evidence="2" id="KW-0808">Transferase</keyword>
<evidence type="ECO:0000256" key="3">
    <source>
        <dbReference type="ARBA" id="ARBA00022741"/>
    </source>
</evidence>
<name>A0A7C6EAR9_DESAE</name>
<evidence type="ECO:0000256" key="1">
    <source>
        <dbReference type="ARBA" id="ARBA00022527"/>
    </source>
</evidence>
<dbReference type="InterPro" id="IPR027417">
    <property type="entry name" value="P-loop_NTPase"/>
</dbReference>
<protein>
    <submittedName>
        <fullName evidence="5">Kinase/pyrophosphorylase</fullName>
    </submittedName>
</protein>
<dbReference type="InterPro" id="IPR005177">
    <property type="entry name" value="Kinase-pyrophosphorylase"/>
</dbReference>
<accession>A0A7C6EAR9</accession>
<evidence type="ECO:0000256" key="2">
    <source>
        <dbReference type="ARBA" id="ARBA00022679"/>
    </source>
</evidence>
<comment type="caution">
    <text evidence="5">The sequence shown here is derived from an EMBL/GenBank/DDBJ whole genome shotgun (WGS) entry which is preliminary data.</text>
</comment>
<dbReference type="SUPFAM" id="SSF52540">
    <property type="entry name" value="P-loop containing nucleoside triphosphate hydrolases"/>
    <property type="match status" value="1"/>
</dbReference>
<sequence length="266" mass="30755">SISMKYIYVISDGTGETALRFARAFLVHFPKSEVTLRRFGNVNKDKATEILKKALIEKPLVVTTIANNDLRLYISDLFIQNNIDMMDLFGYFIEKFETFLQEKAIKASGLLHTISDKYFEKIKAIEYTVMHDDNKSAKDLDKADIILIGLSRTSKTPLSIYLSQEGYKVANFAIVKGEKLPDALYSINQDKIFFLSISPERLYEIRQERAKKLGVKSYAQKSKIYEEIEYAESLYKKHRQWKKIDVTKKSIEEAASEIIEYLSKKI</sequence>